<dbReference type="KEGG" id="saqu:EJC51_46395"/>
<evidence type="ECO:0000313" key="2">
    <source>
        <dbReference type="Proteomes" id="UP000280197"/>
    </source>
</evidence>
<organism evidence="1 2">
    <name type="scientific">Streptomyces aquilus</name>
    <dbReference type="NCBI Taxonomy" id="2548456"/>
    <lineage>
        <taxon>Bacteria</taxon>
        <taxon>Bacillati</taxon>
        <taxon>Actinomycetota</taxon>
        <taxon>Actinomycetes</taxon>
        <taxon>Kitasatosporales</taxon>
        <taxon>Streptomycetaceae</taxon>
        <taxon>Streptomyces</taxon>
    </lineage>
</organism>
<dbReference type="EMBL" id="CP034463">
    <property type="protein sequence ID" value="AZP22823.1"/>
    <property type="molecule type" value="Genomic_DNA"/>
</dbReference>
<proteinExistence type="predicted"/>
<accession>A0A3S9IEV1</accession>
<protein>
    <submittedName>
        <fullName evidence="1">Uncharacterized protein</fullName>
    </submittedName>
</protein>
<dbReference type="AlphaFoldDB" id="A0A3S9IEV1"/>
<keyword evidence="2" id="KW-1185">Reference proteome</keyword>
<reference evidence="1 2" key="1">
    <citation type="submission" date="2018-12" db="EMBL/GenBank/DDBJ databases">
        <authorList>
            <person name="Li K."/>
        </authorList>
    </citation>
    <scope>NUCLEOTIDE SEQUENCE [LARGE SCALE GENOMIC DNA]</scope>
    <source>
        <strain evidence="2">CR22</strain>
    </source>
</reference>
<dbReference type="Proteomes" id="UP000280197">
    <property type="component" value="Chromosome"/>
</dbReference>
<evidence type="ECO:0000313" key="1">
    <source>
        <dbReference type="EMBL" id="AZP22823.1"/>
    </source>
</evidence>
<sequence>MLAQPGGGPAGKPNTRFCAPSWPPNGRRCRLDGLPLPALFTHKGERPERPAWCATPTVAYAVEPGCEVQSTAIHGARTTRSSRAVRCRGSRRQRW</sequence>
<name>A0A3S9IEV1_9ACTN</name>
<gene>
    <name evidence="1" type="ORF">EJC51_46395</name>
</gene>